<feature type="signal peptide" evidence="2">
    <location>
        <begin position="1"/>
        <end position="21"/>
    </location>
</feature>
<evidence type="ECO:0000313" key="3">
    <source>
        <dbReference type="EMBL" id="PZO84825.1"/>
    </source>
</evidence>
<name>A0A2W5BNL2_9BACT</name>
<comment type="caution">
    <text evidence="3">The sequence shown here is derived from an EMBL/GenBank/DDBJ whole genome shotgun (WGS) entry which is preliminary data.</text>
</comment>
<keyword evidence="1" id="KW-0472">Membrane</keyword>
<evidence type="ECO:0000256" key="2">
    <source>
        <dbReference type="SAM" id="SignalP"/>
    </source>
</evidence>
<evidence type="ECO:0000256" key="1">
    <source>
        <dbReference type="SAM" id="Phobius"/>
    </source>
</evidence>
<dbReference type="AlphaFoldDB" id="A0A2W5BNL2"/>
<keyword evidence="1" id="KW-0812">Transmembrane</keyword>
<reference evidence="3 4" key="1">
    <citation type="submission" date="2017-08" db="EMBL/GenBank/DDBJ databases">
        <title>Infants hospitalized years apart are colonized by the same room-sourced microbial strains.</title>
        <authorList>
            <person name="Brooks B."/>
            <person name="Olm M.R."/>
            <person name="Firek B.A."/>
            <person name="Baker R."/>
            <person name="Thomas B.C."/>
            <person name="Morowitz M.J."/>
            <person name="Banfield J.F."/>
        </authorList>
    </citation>
    <scope>NUCLEOTIDE SEQUENCE [LARGE SCALE GENOMIC DNA]</scope>
    <source>
        <strain evidence="3">S2_018_000_R2_104</strain>
    </source>
</reference>
<dbReference type="Proteomes" id="UP000249557">
    <property type="component" value="Unassembled WGS sequence"/>
</dbReference>
<sequence>MSNSAKLLCFLLLLPFFATIAHDFYASNKLNASNKMRLEIYDIDPKAYQASDFGYVLSTYTPAPFQMAKDMIGERDWNVWVDPVLRIYTFVIALIPAVIFFIWLVISRIFDIWPFAKDGGNSRFRDTSEPVTNRSDLTGRGSIFDKKNKQMTYKRR</sequence>
<keyword evidence="2" id="KW-0732">Signal</keyword>
<proteinExistence type="predicted"/>
<feature type="chain" id="PRO_5016124702" evidence="2">
    <location>
        <begin position="22"/>
        <end position="156"/>
    </location>
</feature>
<organism evidence="3 4">
    <name type="scientific">Micavibrio aeruginosavorus</name>
    <dbReference type="NCBI Taxonomy" id="349221"/>
    <lineage>
        <taxon>Bacteria</taxon>
        <taxon>Pseudomonadati</taxon>
        <taxon>Bdellovibrionota</taxon>
        <taxon>Bdellovibrionia</taxon>
        <taxon>Bdellovibrionales</taxon>
        <taxon>Pseudobdellovibrionaceae</taxon>
        <taxon>Micavibrio</taxon>
    </lineage>
</organism>
<keyword evidence="1" id="KW-1133">Transmembrane helix</keyword>
<evidence type="ECO:0000313" key="4">
    <source>
        <dbReference type="Proteomes" id="UP000249557"/>
    </source>
</evidence>
<gene>
    <name evidence="3" type="ORF">DI626_08000</name>
</gene>
<feature type="transmembrane region" description="Helical" evidence="1">
    <location>
        <begin position="87"/>
        <end position="106"/>
    </location>
</feature>
<accession>A0A2W5BNL2</accession>
<protein>
    <submittedName>
        <fullName evidence="3">Uncharacterized protein</fullName>
    </submittedName>
</protein>
<dbReference type="EMBL" id="QFNK01000166">
    <property type="protein sequence ID" value="PZO84825.1"/>
    <property type="molecule type" value="Genomic_DNA"/>
</dbReference>